<dbReference type="Proteomes" id="UP000019335">
    <property type="component" value="Unassembled WGS sequence"/>
</dbReference>
<dbReference type="EMBL" id="AZIL01002604">
    <property type="protein sequence ID" value="EWM21204.1"/>
    <property type="molecule type" value="Genomic_DNA"/>
</dbReference>
<organism evidence="1 2">
    <name type="scientific">Nannochloropsis gaditana</name>
    <dbReference type="NCBI Taxonomy" id="72520"/>
    <lineage>
        <taxon>Eukaryota</taxon>
        <taxon>Sar</taxon>
        <taxon>Stramenopiles</taxon>
        <taxon>Ochrophyta</taxon>
        <taxon>Eustigmatophyceae</taxon>
        <taxon>Eustigmatales</taxon>
        <taxon>Monodopsidaceae</taxon>
        <taxon>Nannochloropsis</taxon>
    </lineage>
</organism>
<protein>
    <submittedName>
        <fullName evidence="1">Uncharacterized protein</fullName>
    </submittedName>
</protein>
<evidence type="ECO:0000313" key="1">
    <source>
        <dbReference type="EMBL" id="EWM21204.1"/>
    </source>
</evidence>
<keyword evidence="2" id="KW-1185">Reference proteome</keyword>
<dbReference type="AlphaFoldDB" id="W7TKD1"/>
<name>W7TKD1_9STRA</name>
<sequence length="87" mass="9774">MRHLEKGSRHMGETYVQARFNQEDCGDDSMCAATAQLAGGRTSGSSPASPNFKNITRQQHGQESYLFTPFFCWINAYFFEILPSCTV</sequence>
<evidence type="ECO:0000313" key="2">
    <source>
        <dbReference type="Proteomes" id="UP000019335"/>
    </source>
</evidence>
<comment type="caution">
    <text evidence="1">The sequence shown here is derived from an EMBL/GenBank/DDBJ whole genome shotgun (WGS) entry which is preliminary data.</text>
</comment>
<proteinExistence type="predicted"/>
<reference evidence="1 2" key="1">
    <citation type="journal article" date="2014" name="Mol. Plant">
        <title>Chromosome Scale Genome Assembly and Transcriptome Profiling of Nannochloropsis gaditana in Nitrogen Depletion.</title>
        <authorList>
            <person name="Corteggiani Carpinelli E."/>
            <person name="Telatin A."/>
            <person name="Vitulo N."/>
            <person name="Forcato C."/>
            <person name="D'Angelo M."/>
            <person name="Schiavon R."/>
            <person name="Vezzi A."/>
            <person name="Giacometti G.M."/>
            <person name="Morosinotto T."/>
            <person name="Valle G."/>
        </authorList>
    </citation>
    <scope>NUCLEOTIDE SEQUENCE [LARGE SCALE GENOMIC DNA]</scope>
    <source>
        <strain evidence="1 2">B-31</strain>
    </source>
</reference>
<accession>W7TKD1</accession>
<gene>
    <name evidence="1" type="ORF">Naga_101565g2</name>
</gene>